<evidence type="ECO:0000256" key="1">
    <source>
        <dbReference type="SAM" id="MobiDB-lite"/>
    </source>
</evidence>
<name>A0A2K9YXJ6_RHILE</name>
<dbReference type="AlphaFoldDB" id="A0A2K9YXJ6"/>
<organism evidence="3 4">
    <name type="scientific">Rhizobium leguminosarum</name>
    <dbReference type="NCBI Taxonomy" id="384"/>
    <lineage>
        <taxon>Bacteria</taxon>
        <taxon>Pseudomonadati</taxon>
        <taxon>Pseudomonadota</taxon>
        <taxon>Alphaproteobacteria</taxon>
        <taxon>Hyphomicrobiales</taxon>
        <taxon>Rhizobiaceae</taxon>
        <taxon>Rhizobium/Agrobacterium group</taxon>
        <taxon>Rhizobium</taxon>
    </lineage>
</organism>
<accession>A0A2K9YXJ6</accession>
<reference evidence="3 4" key="1">
    <citation type="submission" date="2017-11" db="EMBL/GenBank/DDBJ databases">
        <title>Complete genome of Rhizobium leguminosarum Norway, an ineffective micro-symbiont.</title>
        <authorList>
            <person name="Hoffrichter A."/>
            <person name="Liang J."/>
            <person name="Brachmann A."/>
            <person name="Marin M."/>
        </authorList>
    </citation>
    <scope>NUCLEOTIDE SEQUENCE [LARGE SCALE GENOMIC DNA]</scope>
    <source>
        <strain evidence="3 4">Norway</strain>
    </source>
</reference>
<keyword evidence="2" id="KW-0812">Transmembrane</keyword>
<gene>
    <name evidence="3" type="ORF">CUJ84_Chr000170</name>
</gene>
<feature type="compositionally biased region" description="Basic and acidic residues" evidence="1">
    <location>
        <begin position="14"/>
        <end position="23"/>
    </location>
</feature>
<proteinExistence type="predicted"/>
<dbReference type="EMBL" id="CP025012">
    <property type="protein sequence ID" value="AUW40591.1"/>
    <property type="molecule type" value="Genomic_DNA"/>
</dbReference>
<sequence length="179" mass="19552">MGQPVIGSEAASTRAERECRQEQNRQSWYQTLGIGTDDNTETLLKGTADSFNAGGSFVFDILAAYQRAYRNPADSGFDPLAWLSENREKNQIETQYLSSFAGTRSQAEANALLADVNEREAAQARVRRMGTAAQFTVKTVAALPDIAIALCGLALLSIPARSVFRRTSMEKPKRATADN</sequence>
<evidence type="ECO:0000313" key="4">
    <source>
        <dbReference type="Proteomes" id="UP000238523"/>
    </source>
</evidence>
<keyword evidence="2" id="KW-1133">Transmembrane helix</keyword>
<evidence type="ECO:0000256" key="2">
    <source>
        <dbReference type="SAM" id="Phobius"/>
    </source>
</evidence>
<dbReference type="Proteomes" id="UP000238523">
    <property type="component" value="Chromosome"/>
</dbReference>
<feature type="transmembrane region" description="Helical" evidence="2">
    <location>
        <begin position="146"/>
        <end position="164"/>
    </location>
</feature>
<protein>
    <submittedName>
        <fullName evidence="3">Uncharacterized protein</fullName>
    </submittedName>
</protein>
<keyword evidence="2" id="KW-0472">Membrane</keyword>
<feature type="region of interest" description="Disordered" evidence="1">
    <location>
        <begin position="1"/>
        <end position="24"/>
    </location>
</feature>
<evidence type="ECO:0000313" key="3">
    <source>
        <dbReference type="EMBL" id="AUW40591.1"/>
    </source>
</evidence>